<dbReference type="InterPro" id="IPR018114">
    <property type="entry name" value="TRYPSIN_HIS"/>
</dbReference>
<evidence type="ECO:0000259" key="4">
    <source>
        <dbReference type="PROSITE" id="PS50240"/>
    </source>
</evidence>
<proteinExistence type="inferred from homology"/>
<keyword evidence="3" id="KW-0645">Protease</keyword>
<dbReference type="InterPro" id="IPR033116">
    <property type="entry name" value="TRYPSIN_SER"/>
</dbReference>
<protein>
    <submittedName>
        <fullName evidence="5">Trypsin</fullName>
    </submittedName>
</protein>
<dbReference type="AlphaFoldDB" id="A0A0D8Y4K9"/>
<dbReference type="Proteomes" id="UP000053766">
    <property type="component" value="Unassembled WGS sequence"/>
</dbReference>
<accession>A0A0D8Y4K9</accession>
<evidence type="ECO:0000256" key="3">
    <source>
        <dbReference type="RuleBase" id="RU363034"/>
    </source>
</evidence>
<dbReference type="PROSITE" id="PS00134">
    <property type="entry name" value="TRYPSIN_HIS"/>
    <property type="match status" value="1"/>
</dbReference>
<feature type="domain" description="Peptidase S1" evidence="4">
    <location>
        <begin position="18"/>
        <end position="254"/>
    </location>
</feature>
<dbReference type="InterPro" id="IPR009003">
    <property type="entry name" value="Peptidase_S1_PA"/>
</dbReference>
<dbReference type="GO" id="GO:0006508">
    <property type="term" value="P:proteolysis"/>
    <property type="evidence" value="ECO:0007669"/>
    <property type="project" value="UniProtKB-KW"/>
</dbReference>
<keyword evidence="3" id="KW-0378">Hydrolase</keyword>
<evidence type="ECO:0000313" key="5">
    <source>
        <dbReference type="EMBL" id="KJH49501.1"/>
    </source>
</evidence>
<dbReference type="STRING" id="29172.A0A0D8Y4K9"/>
<dbReference type="InterPro" id="IPR001254">
    <property type="entry name" value="Trypsin_dom"/>
</dbReference>
<dbReference type="Gene3D" id="2.40.10.10">
    <property type="entry name" value="Trypsin-like serine proteases"/>
    <property type="match status" value="1"/>
</dbReference>
<reference evidence="5 6" key="1">
    <citation type="submission" date="2013-11" db="EMBL/GenBank/DDBJ databases">
        <title>Draft genome of the bovine lungworm Dictyocaulus viviparus.</title>
        <authorList>
            <person name="Mitreva M."/>
        </authorList>
    </citation>
    <scope>NUCLEOTIDE SEQUENCE [LARGE SCALE GENOMIC DNA]</scope>
    <source>
        <strain evidence="5 6">HannoverDv2000</strain>
    </source>
</reference>
<dbReference type="PRINTS" id="PR00722">
    <property type="entry name" value="CHYMOTRYPSIN"/>
</dbReference>
<keyword evidence="6" id="KW-1185">Reference proteome</keyword>
<dbReference type="EMBL" id="KN716233">
    <property type="protein sequence ID" value="KJH49501.1"/>
    <property type="molecule type" value="Genomic_DNA"/>
</dbReference>
<dbReference type="Pfam" id="PF00089">
    <property type="entry name" value="Trypsin"/>
    <property type="match status" value="1"/>
</dbReference>
<dbReference type="SMART" id="SM00020">
    <property type="entry name" value="Tryp_SPc"/>
    <property type="match status" value="1"/>
</dbReference>
<reference evidence="6" key="2">
    <citation type="journal article" date="2016" name="Sci. Rep.">
        <title>Dictyocaulus viviparus genome, variome and transcriptome elucidate lungworm biology and support future intervention.</title>
        <authorList>
            <person name="McNulty S.N."/>
            <person name="Strube C."/>
            <person name="Rosa B.A."/>
            <person name="Martin J.C."/>
            <person name="Tyagi R."/>
            <person name="Choi Y.J."/>
            <person name="Wang Q."/>
            <person name="Hallsworth Pepin K."/>
            <person name="Zhang X."/>
            <person name="Ozersky P."/>
            <person name="Wilson R.K."/>
            <person name="Sternberg P.W."/>
            <person name="Gasser R.B."/>
            <person name="Mitreva M."/>
        </authorList>
    </citation>
    <scope>NUCLEOTIDE SEQUENCE [LARGE SCALE GENOMIC DNA]</scope>
    <source>
        <strain evidence="6">HannoverDv2000</strain>
    </source>
</reference>
<dbReference type="PROSITE" id="PS50240">
    <property type="entry name" value="TRYPSIN_DOM"/>
    <property type="match status" value="1"/>
</dbReference>
<evidence type="ECO:0000256" key="2">
    <source>
        <dbReference type="ARBA" id="ARBA00024195"/>
    </source>
</evidence>
<organism evidence="5 6">
    <name type="scientific">Dictyocaulus viviparus</name>
    <name type="common">Bovine lungworm</name>
    <dbReference type="NCBI Taxonomy" id="29172"/>
    <lineage>
        <taxon>Eukaryota</taxon>
        <taxon>Metazoa</taxon>
        <taxon>Ecdysozoa</taxon>
        <taxon>Nematoda</taxon>
        <taxon>Chromadorea</taxon>
        <taxon>Rhabditida</taxon>
        <taxon>Rhabditina</taxon>
        <taxon>Rhabditomorpha</taxon>
        <taxon>Strongyloidea</taxon>
        <taxon>Metastrongylidae</taxon>
        <taxon>Dictyocaulus</taxon>
    </lineage>
</organism>
<gene>
    <name evidence="5" type="ORF">DICVIV_04381</name>
</gene>
<keyword evidence="1" id="KW-1015">Disulfide bond</keyword>
<dbReference type="OrthoDB" id="5912168at2759"/>
<dbReference type="InterPro" id="IPR001314">
    <property type="entry name" value="Peptidase_S1A"/>
</dbReference>
<dbReference type="PANTHER" id="PTHR24256">
    <property type="entry name" value="TRYPTASE-RELATED"/>
    <property type="match status" value="1"/>
</dbReference>
<dbReference type="InterPro" id="IPR043504">
    <property type="entry name" value="Peptidase_S1_PA_chymotrypsin"/>
</dbReference>
<evidence type="ECO:0000313" key="6">
    <source>
        <dbReference type="Proteomes" id="UP000053766"/>
    </source>
</evidence>
<evidence type="ECO:0000256" key="1">
    <source>
        <dbReference type="ARBA" id="ARBA00023157"/>
    </source>
</evidence>
<dbReference type="InterPro" id="IPR051487">
    <property type="entry name" value="Ser/Thr_Proteases_Immune/Dev"/>
</dbReference>
<dbReference type="PROSITE" id="PS00135">
    <property type="entry name" value="TRYPSIN_SER"/>
    <property type="match status" value="1"/>
</dbReference>
<comment type="similarity">
    <text evidence="2">Belongs to the peptidase S1 family. CLIP subfamily.</text>
</comment>
<keyword evidence="3" id="KW-0720">Serine protease</keyword>
<dbReference type="GO" id="GO:0004252">
    <property type="term" value="F:serine-type endopeptidase activity"/>
    <property type="evidence" value="ECO:0007669"/>
    <property type="project" value="InterPro"/>
</dbReference>
<sequence length="267" mass="29757">MLAVVVLLQFIQNSSHDIYSSFSGNLDYSWNRELQHICGDRFLPAICSATLISRRHALTAAHCVTTFTERRKKPGDKCSHKLIPESYIRVYPPTRVTNILRLEPFTSSFRVVKVTVHPNFDPCNKTGDVALLEISPNMFSDGAPICMPDANETIPKSLRAAGFGRNPKFHGKRYLQVVNLTLLLNYSEEIVTCSPGYTICAGDSGGPLFKTNETRYTLLGVASRGVKCEKDEDENVSFFEDVRPKLEWICKNSGICPMGFSTKPKAG</sequence>
<name>A0A0D8Y4K9_DICVI</name>
<dbReference type="SUPFAM" id="SSF50494">
    <property type="entry name" value="Trypsin-like serine proteases"/>
    <property type="match status" value="1"/>
</dbReference>